<dbReference type="GO" id="GO:0006355">
    <property type="term" value="P:regulation of DNA-templated transcription"/>
    <property type="evidence" value="ECO:0007669"/>
    <property type="project" value="UniProtKB-UniRule"/>
</dbReference>
<dbReference type="Gene3D" id="3.30.70.980">
    <property type="match status" value="2"/>
</dbReference>
<comment type="similarity">
    <text evidence="1 6">Belongs to the TACO1 family.</text>
</comment>
<dbReference type="HAMAP" id="MF_00693">
    <property type="entry name" value="Transcrip_reg_TACO1"/>
    <property type="match status" value="1"/>
</dbReference>
<sequence>MSGHSKWANIKRKKGKNDAIRGKITTKIGREITIAVRMGGADPTGNMRLKLALQKAKENNIPKENIKRAIQKGAGASEGQSYEEIIYEGYGPAGVAVTVNVLTDNRNRAAAEVRHLFSKHGGNLGETGCVAWMFKNQGVFIVAGDQADEDRLMEIALEAGADDVKAEEDSFEIQTAPEVFDAVEKALADNHIETEHAQITMVPDNTIALDEEGGRKLENLIDALEDLDDVQDVYHNGEIPDDWDEE</sequence>
<evidence type="ECO:0000256" key="3">
    <source>
        <dbReference type="ARBA" id="ARBA00023015"/>
    </source>
</evidence>
<dbReference type="GO" id="GO:0005829">
    <property type="term" value="C:cytosol"/>
    <property type="evidence" value="ECO:0007669"/>
    <property type="project" value="TreeGrafter"/>
</dbReference>
<dbReference type="Proteomes" id="UP000017090">
    <property type="component" value="Unassembled WGS sequence"/>
</dbReference>
<proteinExistence type="inferred from homology"/>
<evidence type="ECO:0000313" key="10">
    <source>
        <dbReference type="Proteomes" id="UP000017090"/>
    </source>
</evidence>
<dbReference type="FunFam" id="3.30.70.980:FF:000002">
    <property type="entry name" value="Probable transcriptional regulatory protein YebC"/>
    <property type="match status" value="1"/>
</dbReference>
<dbReference type="InterPro" id="IPR026564">
    <property type="entry name" value="Transcrip_reg_TACO1-like_dom3"/>
</dbReference>
<evidence type="ECO:0000313" key="9">
    <source>
        <dbReference type="EMBL" id="ERT61709.1"/>
    </source>
</evidence>
<dbReference type="InterPro" id="IPR029072">
    <property type="entry name" value="YebC-like"/>
</dbReference>
<evidence type="ECO:0000256" key="2">
    <source>
        <dbReference type="ARBA" id="ARBA00022490"/>
    </source>
</evidence>
<dbReference type="SUPFAM" id="SSF75625">
    <property type="entry name" value="YebC-like"/>
    <property type="match status" value="1"/>
</dbReference>
<dbReference type="PANTHER" id="PTHR12532:SF6">
    <property type="entry name" value="TRANSCRIPTIONAL REGULATORY PROTEIN YEBC-RELATED"/>
    <property type="match status" value="1"/>
</dbReference>
<dbReference type="Gene3D" id="1.10.10.200">
    <property type="match status" value="1"/>
</dbReference>
<evidence type="ECO:0000259" key="7">
    <source>
        <dbReference type="Pfam" id="PF01709"/>
    </source>
</evidence>
<dbReference type="NCBIfam" id="NF001030">
    <property type="entry name" value="PRK00110.1"/>
    <property type="match status" value="1"/>
</dbReference>
<dbReference type="PANTHER" id="PTHR12532">
    <property type="entry name" value="TRANSLATIONAL ACTIVATOR OF CYTOCHROME C OXIDASE 1"/>
    <property type="match status" value="1"/>
</dbReference>
<accession>U7US45</accession>
<feature type="domain" description="TACO1/YebC-like N-terminal" evidence="8">
    <location>
        <begin position="5"/>
        <end position="75"/>
    </location>
</feature>
<protein>
    <recommendedName>
        <fullName evidence="6">Probable transcriptional regulatory protein HMPREF1250_2147</fullName>
    </recommendedName>
</protein>
<dbReference type="OrthoDB" id="9781053at2"/>
<evidence type="ECO:0000256" key="5">
    <source>
        <dbReference type="ARBA" id="ARBA00023163"/>
    </source>
</evidence>
<keyword evidence="3 6" id="KW-0805">Transcription regulation</keyword>
<feature type="domain" description="TACO1/YebC-like second and third" evidence="7">
    <location>
        <begin position="82"/>
        <end position="236"/>
    </location>
</feature>
<evidence type="ECO:0000256" key="4">
    <source>
        <dbReference type="ARBA" id="ARBA00023125"/>
    </source>
</evidence>
<dbReference type="STRING" id="1111454.HMPREF1250_2147"/>
<dbReference type="InterPro" id="IPR049083">
    <property type="entry name" value="TACO1_YebC_N"/>
</dbReference>
<dbReference type="PATRIC" id="fig|1111454.3.peg.482"/>
<name>U7US45_9FIRM</name>
<comment type="subcellular location">
    <subcellularLocation>
        <location evidence="6">Cytoplasm</location>
    </subcellularLocation>
</comment>
<gene>
    <name evidence="9" type="ORF">HMPREF1250_2147</name>
</gene>
<dbReference type="FunFam" id="1.10.10.200:FF:000002">
    <property type="entry name" value="Probable transcriptional regulatory protein CLM62_37755"/>
    <property type="match status" value="1"/>
</dbReference>
<dbReference type="NCBIfam" id="TIGR01033">
    <property type="entry name" value="YebC/PmpR family DNA-binding transcriptional regulator"/>
    <property type="match status" value="1"/>
</dbReference>
<dbReference type="Pfam" id="PF01709">
    <property type="entry name" value="Transcrip_reg"/>
    <property type="match status" value="1"/>
</dbReference>
<dbReference type="Pfam" id="PF20772">
    <property type="entry name" value="TACO1_YebC_N"/>
    <property type="match status" value="1"/>
</dbReference>
<keyword evidence="2 6" id="KW-0963">Cytoplasm</keyword>
<dbReference type="InterPro" id="IPR017856">
    <property type="entry name" value="Integrase-like_N"/>
</dbReference>
<dbReference type="GO" id="GO:0003677">
    <property type="term" value="F:DNA binding"/>
    <property type="evidence" value="ECO:0007669"/>
    <property type="project" value="UniProtKB-UniRule"/>
</dbReference>
<dbReference type="NCBIfam" id="NF009044">
    <property type="entry name" value="PRK12378.1"/>
    <property type="match status" value="1"/>
</dbReference>
<keyword evidence="10" id="KW-1185">Reference proteome</keyword>
<dbReference type="InterPro" id="IPR048300">
    <property type="entry name" value="TACO1_YebC-like_2nd/3rd_dom"/>
</dbReference>
<evidence type="ECO:0000259" key="8">
    <source>
        <dbReference type="Pfam" id="PF20772"/>
    </source>
</evidence>
<dbReference type="RefSeq" id="WP_023052999.1">
    <property type="nucleotide sequence ID" value="NZ_AWXA01000008.1"/>
</dbReference>
<evidence type="ECO:0000256" key="6">
    <source>
        <dbReference type="HAMAP-Rule" id="MF_00693"/>
    </source>
</evidence>
<evidence type="ECO:0000256" key="1">
    <source>
        <dbReference type="ARBA" id="ARBA00008724"/>
    </source>
</evidence>
<reference evidence="9 10" key="1">
    <citation type="submission" date="2013-09" db="EMBL/GenBank/DDBJ databases">
        <authorList>
            <person name="Durkin A.S."/>
            <person name="Haft D.R."/>
            <person name="McCorrison J."/>
            <person name="Torralba M."/>
            <person name="Gillis M."/>
            <person name="Haft D.H."/>
            <person name="Methe B."/>
            <person name="Sutton G."/>
            <person name="Nelson K.E."/>
        </authorList>
    </citation>
    <scope>NUCLEOTIDE SEQUENCE [LARGE SCALE GENOMIC DNA]</scope>
    <source>
        <strain evidence="9 10">BV3C16-1</strain>
    </source>
</reference>
<comment type="caution">
    <text evidence="9">The sequence shown here is derived from an EMBL/GenBank/DDBJ whole genome shotgun (WGS) entry which is preliminary data.</text>
</comment>
<keyword evidence="4 6" id="KW-0238">DNA-binding</keyword>
<keyword evidence="5 6" id="KW-0804">Transcription</keyword>
<dbReference type="AlphaFoldDB" id="U7US45"/>
<dbReference type="EMBL" id="AWXA01000008">
    <property type="protein sequence ID" value="ERT61709.1"/>
    <property type="molecule type" value="Genomic_DNA"/>
</dbReference>
<organism evidence="9 10">
    <name type="scientific">Megasphaera vaginalis</name>
    <name type="common">ex Srinivasan et al. 2021</name>
    <dbReference type="NCBI Taxonomy" id="1111454"/>
    <lineage>
        <taxon>Bacteria</taxon>
        <taxon>Bacillati</taxon>
        <taxon>Bacillota</taxon>
        <taxon>Negativicutes</taxon>
        <taxon>Veillonellales</taxon>
        <taxon>Veillonellaceae</taxon>
        <taxon>Megasphaera</taxon>
    </lineage>
</organism>
<dbReference type="InterPro" id="IPR002876">
    <property type="entry name" value="Transcrip_reg_TACO1-like"/>
</dbReference>
<dbReference type="eggNOG" id="COG0217">
    <property type="taxonomic scope" value="Bacteria"/>
</dbReference>